<protein>
    <submittedName>
        <fullName evidence="2">Uncharacterized protein</fullName>
    </submittedName>
</protein>
<evidence type="ECO:0000313" key="3">
    <source>
        <dbReference type="Proteomes" id="UP001201980"/>
    </source>
</evidence>
<keyword evidence="1" id="KW-0472">Membrane</keyword>
<proteinExistence type="predicted"/>
<dbReference type="AlphaFoldDB" id="A0AAD5WSX0"/>
<name>A0AAD5WSX0_9PEZI</name>
<keyword evidence="1" id="KW-0812">Transmembrane</keyword>
<gene>
    <name evidence="2" type="ORF">MKZ38_002605</name>
</gene>
<keyword evidence="3" id="KW-1185">Reference proteome</keyword>
<accession>A0AAD5WSX0</accession>
<organism evidence="2 3">
    <name type="scientific">Zalerion maritima</name>
    <dbReference type="NCBI Taxonomy" id="339359"/>
    <lineage>
        <taxon>Eukaryota</taxon>
        <taxon>Fungi</taxon>
        <taxon>Dikarya</taxon>
        <taxon>Ascomycota</taxon>
        <taxon>Pezizomycotina</taxon>
        <taxon>Sordariomycetes</taxon>
        <taxon>Lulworthiomycetidae</taxon>
        <taxon>Lulworthiales</taxon>
        <taxon>Lulworthiaceae</taxon>
        <taxon>Zalerion</taxon>
    </lineage>
</organism>
<dbReference type="Proteomes" id="UP001201980">
    <property type="component" value="Unassembled WGS sequence"/>
</dbReference>
<reference evidence="2" key="1">
    <citation type="submission" date="2022-07" db="EMBL/GenBank/DDBJ databases">
        <title>Draft genome sequence of Zalerion maritima ATCC 34329, a (micro)plastics degrading marine fungus.</title>
        <authorList>
            <person name="Paco A."/>
            <person name="Goncalves M.F.M."/>
            <person name="Rocha-Santos T.A.P."/>
            <person name="Alves A."/>
        </authorList>
    </citation>
    <scope>NUCLEOTIDE SEQUENCE</scope>
    <source>
        <strain evidence="2">ATCC 34329</strain>
    </source>
</reference>
<keyword evidence="1" id="KW-1133">Transmembrane helix</keyword>
<evidence type="ECO:0000256" key="1">
    <source>
        <dbReference type="SAM" id="Phobius"/>
    </source>
</evidence>
<comment type="caution">
    <text evidence="2">The sequence shown here is derived from an EMBL/GenBank/DDBJ whole genome shotgun (WGS) entry which is preliminary data.</text>
</comment>
<sequence length="138" mass="14921">MISPSDHSPPASNLPATNALDSPRTEPILAIVFGITGTALAIIACVFVYLQLRQGRRSQAPGSRDLEATDPLLSPKDLRLELSSFDMGVYRAMQMLLSPTASPSPSSSSHSSSANAKVLYQRRTTDIMHVRLFHSGKK</sequence>
<evidence type="ECO:0000313" key="2">
    <source>
        <dbReference type="EMBL" id="KAJ2900112.1"/>
    </source>
</evidence>
<feature type="transmembrane region" description="Helical" evidence="1">
    <location>
        <begin position="28"/>
        <end position="50"/>
    </location>
</feature>
<dbReference type="EMBL" id="JAKWBI020000179">
    <property type="protein sequence ID" value="KAJ2900112.1"/>
    <property type="molecule type" value="Genomic_DNA"/>
</dbReference>